<feature type="transmembrane region" description="Helical" evidence="20">
    <location>
        <begin position="210"/>
        <end position="230"/>
    </location>
</feature>
<feature type="compositionally biased region" description="Low complexity" evidence="19">
    <location>
        <begin position="66"/>
        <end position="77"/>
    </location>
</feature>
<evidence type="ECO:0000256" key="16">
    <source>
        <dbReference type="ARBA" id="ARBA00023209"/>
    </source>
</evidence>
<feature type="transmembrane region" description="Helical" evidence="20">
    <location>
        <begin position="130"/>
        <end position="147"/>
    </location>
</feature>
<evidence type="ECO:0000256" key="11">
    <source>
        <dbReference type="ARBA" id="ARBA00022692"/>
    </source>
</evidence>
<evidence type="ECO:0000256" key="20">
    <source>
        <dbReference type="SAM" id="Phobius"/>
    </source>
</evidence>
<reference evidence="21 22" key="1">
    <citation type="submission" date="2024-09" db="EMBL/GenBank/DDBJ databases">
        <authorList>
            <person name="Sun Q."/>
            <person name="Mori K."/>
        </authorList>
    </citation>
    <scope>NUCLEOTIDE SEQUENCE [LARGE SCALE GENOMIC DNA]</scope>
    <source>
        <strain evidence="21 22">TBRC 3947</strain>
    </source>
</reference>
<evidence type="ECO:0000256" key="2">
    <source>
        <dbReference type="ARBA" id="ARBA00004651"/>
    </source>
</evidence>
<keyword evidence="13 20" id="KW-1133">Transmembrane helix</keyword>
<feature type="transmembrane region" description="Helical" evidence="20">
    <location>
        <begin position="242"/>
        <end position="264"/>
    </location>
</feature>
<keyword evidence="12 18" id="KW-0548">Nucleotidyltransferase</keyword>
<evidence type="ECO:0000256" key="15">
    <source>
        <dbReference type="ARBA" id="ARBA00023136"/>
    </source>
</evidence>
<feature type="transmembrane region" description="Helical" evidence="20">
    <location>
        <begin position="181"/>
        <end position="198"/>
    </location>
</feature>
<evidence type="ECO:0000256" key="19">
    <source>
        <dbReference type="SAM" id="MobiDB-lite"/>
    </source>
</evidence>
<comment type="caution">
    <text evidence="21">The sequence shown here is derived from an EMBL/GenBank/DDBJ whole genome shotgun (WGS) entry which is preliminary data.</text>
</comment>
<keyword evidence="22" id="KW-1185">Reference proteome</keyword>
<evidence type="ECO:0000256" key="14">
    <source>
        <dbReference type="ARBA" id="ARBA00023098"/>
    </source>
</evidence>
<evidence type="ECO:0000256" key="1">
    <source>
        <dbReference type="ARBA" id="ARBA00001698"/>
    </source>
</evidence>
<dbReference type="EC" id="2.7.7.41" evidence="6 18"/>
<feature type="transmembrane region" description="Helical" evidence="20">
    <location>
        <begin position="102"/>
        <end position="124"/>
    </location>
</feature>
<dbReference type="RefSeq" id="WP_377253366.1">
    <property type="nucleotide sequence ID" value="NZ_JBHLUH010000041.1"/>
</dbReference>
<evidence type="ECO:0000256" key="9">
    <source>
        <dbReference type="ARBA" id="ARBA00022516"/>
    </source>
</evidence>
<evidence type="ECO:0000313" key="22">
    <source>
        <dbReference type="Proteomes" id="UP001589867"/>
    </source>
</evidence>
<dbReference type="PANTHER" id="PTHR46382">
    <property type="entry name" value="PHOSPHATIDATE CYTIDYLYLTRANSFERASE"/>
    <property type="match status" value="1"/>
</dbReference>
<dbReference type="PROSITE" id="PS01315">
    <property type="entry name" value="CDS"/>
    <property type="match status" value="1"/>
</dbReference>
<keyword evidence="16" id="KW-0594">Phospholipid biosynthesis</keyword>
<keyword evidence="9" id="KW-0444">Lipid biosynthesis</keyword>
<dbReference type="EMBL" id="JBHLUH010000041">
    <property type="protein sequence ID" value="MFC0530223.1"/>
    <property type="molecule type" value="Genomic_DNA"/>
</dbReference>
<evidence type="ECO:0000256" key="12">
    <source>
        <dbReference type="ARBA" id="ARBA00022695"/>
    </source>
</evidence>
<dbReference type="InterPro" id="IPR000374">
    <property type="entry name" value="PC_trans"/>
</dbReference>
<feature type="compositionally biased region" description="Basic and acidic residues" evidence="19">
    <location>
        <begin position="28"/>
        <end position="45"/>
    </location>
</feature>
<evidence type="ECO:0000256" key="6">
    <source>
        <dbReference type="ARBA" id="ARBA00012487"/>
    </source>
</evidence>
<comment type="catalytic activity">
    <reaction evidence="1 18">
        <text>a 1,2-diacyl-sn-glycero-3-phosphate + CTP + H(+) = a CDP-1,2-diacyl-sn-glycerol + diphosphate</text>
        <dbReference type="Rhea" id="RHEA:16229"/>
        <dbReference type="ChEBI" id="CHEBI:15378"/>
        <dbReference type="ChEBI" id="CHEBI:33019"/>
        <dbReference type="ChEBI" id="CHEBI:37563"/>
        <dbReference type="ChEBI" id="CHEBI:58332"/>
        <dbReference type="ChEBI" id="CHEBI:58608"/>
        <dbReference type="EC" id="2.7.7.41"/>
    </reaction>
</comment>
<dbReference type="Proteomes" id="UP001589867">
    <property type="component" value="Unassembled WGS sequence"/>
</dbReference>
<evidence type="ECO:0000256" key="18">
    <source>
        <dbReference type="RuleBase" id="RU003938"/>
    </source>
</evidence>
<feature type="transmembrane region" description="Helical" evidence="20">
    <location>
        <begin position="301"/>
        <end position="320"/>
    </location>
</feature>
<accession>A0ABV6M6Y8</accession>
<keyword evidence="10 18" id="KW-0808">Transferase</keyword>
<sequence>MSQLDPYGNQTPHRAPDTWAPDPWLDQPGREPGDDWPPRNGHVDEPYTGSGDLSYREGEAETAAYPQVQPRPQAAAEPEAEPVRPRRPGPGKRRAGKSSGRAGRNLPAAIGVGVTLGAVVVASLFVWREAFLGVIAVAVAVAVWEMSRAVRAVGAHPPALPLAAGSLVTVGMTWYAGEDALFLGFLVTLLAALVWRLADGLAGYGRDAAAATLIAVYVPFLGGFAALLAAPDDGARRVIVTLAAVVLSDTGGYAAGVFFGKHAMAPTISPKKSWEGLAGSLVATAVGSAILLYLLLDVEPWWGAVFGLALSVASVLGDLAESMLKRDLGVKDMSNLLPGHGGLMDRLDSVLFALPTAYLLLAVFA</sequence>
<evidence type="ECO:0000256" key="10">
    <source>
        <dbReference type="ARBA" id="ARBA00022679"/>
    </source>
</evidence>
<evidence type="ECO:0000256" key="8">
    <source>
        <dbReference type="ARBA" id="ARBA00022475"/>
    </source>
</evidence>
<feature type="transmembrane region" description="Helical" evidence="20">
    <location>
        <begin position="276"/>
        <end position="295"/>
    </location>
</feature>
<gene>
    <name evidence="21" type="ORF">ACFFIA_21400</name>
</gene>
<evidence type="ECO:0000256" key="7">
    <source>
        <dbReference type="ARBA" id="ARBA00019373"/>
    </source>
</evidence>
<feature type="compositionally biased region" description="Polar residues" evidence="19">
    <location>
        <begin position="1"/>
        <end position="12"/>
    </location>
</feature>
<keyword evidence="8" id="KW-1003">Cell membrane</keyword>
<evidence type="ECO:0000256" key="13">
    <source>
        <dbReference type="ARBA" id="ARBA00022989"/>
    </source>
</evidence>
<feature type="region of interest" description="Disordered" evidence="19">
    <location>
        <begin position="1"/>
        <end position="102"/>
    </location>
</feature>
<comment type="similarity">
    <text evidence="5 18">Belongs to the CDS family.</text>
</comment>
<dbReference type="GO" id="GO:0004605">
    <property type="term" value="F:phosphatidate cytidylyltransferase activity"/>
    <property type="evidence" value="ECO:0007669"/>
    <property type="project" value="UniProtKB-EC"/>
</dbReference>
<evidence type="ECO:0000256" key="4">
    <source>
        <dbReference type="ARBA" id="ARBA00005189"/>
    </source>
</evidence>
<evidence type="ECO:0000256" key="3">
    <source>
        <dbReference type="ARBA" id="ARBA00005119"/>
    </source>
</evidence>
<keyword evidence="14" id="KW-0443">Lipid metabolism</keyword>
<proteinExistence type="inferred from homology"/>
<organism evidence="21 22">
    <name type="scientific">Phytohabitans kaempferiae</name>
    <dbReference type="NCBI Taxonomy" id="1620943"/>
    <lineage>
        <taxon>Bacteria</taxon>
        <taxon>Bacillati</taxon>
        <taxon>Actinomycetota</taxon>
        <taxon>Actinomycetes</taxon>
        <taxon>Micromonosporales</taxon>
        <taxon>Micromonosporaceae</taxon>
    </lineage>
</organism>
<evidence type="ECO:0000256" key="5">
    <source>
        <dbReference type="ARBA" id="ARBA00010185"/>
    </source>
</evidence>
<keyword evidence="11 18" id="KW-0812">Transmembrane</keyword>
<feature type="compositionally biased region" description="Basic residues" evidence="19">
    <location>
        <begin position="85"/>
        <end position="96"/>
    </location>
</feature>
<comment type="pathway">
    <text evidence="3 18">Phospholipid metabolism; CDP-diacylglycerol biosynthesis; CDP-diacylglycerol from sn-glycerol 3-phosphate: step 3/3.</text>
</comment>
<keyword evidence="17" id="KW-1208">Phospholipid metabolism</keyword>
<evidence type="ECO:0000313" key="21">
    <source>
        <dbReference type="EMBL" id="MFC0530223.1"/>
    </source>
</evidence>
<keyword evidence="15 20" id="KW-0472">Membrane</keyword>
<comment type="subcellular location">
    <subcellularLocation>
        <location evidence="2">Cell membrane</location>
        <topology evidence="2">Multi-pass membrane protein</topology>
    </subcellularLocation>
</comment>
<comment type="pathway">
    <text evidence="4">Lipid metabolism.</text>
</comment>
<name>A0ABV6M6Y8_9ACTN</name>
<dbReference type="Pfam" id="PF01148">
    <property type="entry name" value="CTP_transf_1"/>
    <property type="match status" value="1"/>
</dbReference>
<dbReference type="PANTHER" id="PTHR46382:SF1">
    <property type="entry name" value="PHOSPHATIDATE CYTIDYLYLTRANSFERASE"/>
    <property type="match status" value="1"/>
</dbReference>
<protein>
    <recommendedName>
        <fullName evidence="7 18">Phosphatidate cytidylyltransferase</fullName>
        <ecNumber evidence="6 18">2.7.7.41</ecNumber>
    </recommendedName>
</protein>
<evidence type="ECO:0000256" key="17">
    <source>
        <dbReference type="ARBA" id="ARBA00023264"/>
    </source>
</evidence>